<keyword evidence="1" id="KW-0812">Transmembrane</keyword>
<feature type="transmembrane region" description="Helical" evidence="1">
    <location>
        <begin position="43"/>
        <end position="65"/>
    </location>
</feature>
<protein>
    <submittedName>
        <fullName evidence="2">Uncharacterized protein</fullName>
    </submittedName>
</protein>
<evidence type="ECO:0000256" key="1">
    <source>
        <dbReference type="SAM" id="Phobius"/>
    </source>
</evidence>
<proteinExistence type="predicted"/>
<accession>A0A161WRC7</accession>
<organism evidence="2 3">
    <name type="scientific">Nocardia terpenica</name>
    <dbReference type="NCBI Taxonomy" id="455432"/>
    <lineage>
        <taxon>Bacteria</taxon>
        <taxon>Bacillati</taxon>
        <taxon>Actinomycetota</taxon>
        <taxon>Actinomycetes</taxon>
        <taxon>Mycobacteriales</taxon>
        <taxon>Nocardiaceae</taxon>
        <taxon>Nocardia</taxon>
    </lineage>
</organism>
<keyword evidence="1" id="KW-0472">Membrane</keyword>
<evidence type="ECO:0000313" key="2">
    <source>
        <dbReference type="EMBL" id="KZM75905.1"/>
    </source>
</evidence>
<dbReference type="AlphaFoldDB" id="A0A161WRC7"/>
<reference evidence="2 3" key="1">
    <citation type="submission" date="2016-04" db="EMBL/GenBank/DDBJ databases">
        <authorList>
            <person name="Evans L.H."/>
            <person name="Alamgir A."/>
            <person name="Owens N."/>
            <person name="Weber N.D."/>
            <person name="Virtaneva K."/>
            <person name="Barbian K."/>
            <person name="Babar A."/>
            <person name="Rosenke K."/>
        </authorList>
    </citation>
    <scope>NUCLEOTIDE SEQUENCE [LARGE SCALE GENOMIC DNA]</scope>
    <source>
        <strain evidence="2 3">IFM 0406</strain>
    </source>
</reference>
<gene>
    <name evidence="2" type="ORF">AWN90_16355</name>
</gene>
<keyword evidence="1" id="KW-1133">Transmembrane helix</keyword>
<keyword evidence="3" id="KW-1185">Reference proteome</keyword>
<sequence>MVILAQAIMVRAPLFPSASYAPVIGFSCAPIGTDVSGSGECSVVVVVVMFVVVMFVRGIVVRALLFSSASCMPVIGFSCAPIDMNVNG</sequence>
<dbReference type="EMBL" id="LWGR01000002">
    <property type="protein sequence ID" value="KZM75905.1"/>
    <property type="molecule type" value="Genomic_DNA"/>
</dbReference>
<dbReference type="Proteomes" id="UP000076512">
    <property type="component" value="Unassembled WGS sequence"/>
</dbReference>
<evidence type="ECO:0000313" key="3">
    <source>
        <dbReference type="Proteomes" id="UP000076512"/>
    </source>
</evidence>
<name>A0A161WRC7_9NOCA</name>
<comment type="caution">
    <text evidence="2">The sequence shown here is derived from an EMBL/GenBank/DDBJ whole genome shotgun (WGS) entry which is preliminary data.</text>
</comment>